<dbReference type="Proteomes" id="UP000251584">
    <property type="component" value="Unassembled WGS sequence"/>
</dbReference>
<sequence>MLSLSGFAGFSAAINFFTSARIAGGRGFASAFGIHMAGKEILQFKNAAWTVQILLRGHTGNRRFVHLDGLGDVRQHHRFHKLFALLEEGLLLLNNTAAHA</sequence>
<organism evidence="1 2">
    <name type="scientific">Citrobacter koseri</name>
    <name type="common">Citrobacter diversus</name>
    <dbReference type="NCBI Taxonomy" id="545"/>
    <lineage>
        <taxon>Bacteria</taxon>
        <taxon>Pseudomonadati</taxon>
        <taxon>Pseudomonadota</taxon>
        <taxon>Gammaproteobacteria</taxon>
        <taxon>Enterobacterales</taxon>
        <taxon>Enterobacteriaceae</taxon>
        <taxon>Citrobacter</taxon>
    </lineage>
</organism>
<dbReference type="AlphaFoldDB" id="A0A2X2YFK4"/>
<gene>
    <name evidence="1" type="ORF">NCTC10786_04099</name>
</gene>
<accession>A0A2X2YFK4</accession>
<proteinExistence type="predicted"/>
<dbReference type="EMBL" id="UAVY01000007">
    <property type="protein sequence ID" value="SQB37350.1"/>
    <property type="molecule type" value="Genomic_DNA"/>
</dbReference>
<protein>
    <submittedName>
        <fullName evidence="1">Uncharacterized protein</fullName>
    </submittedName>
</protein>
<reference evidence="1 2" key="1">
    <citation type="submission" date="2018-06" db="EMBL/GenBank/DDBJ databases">
        <authorList>
            <consortium name="Pathogen Informatics"/>
            <person name="Doyle S."/>
        </authorList>
    </citation>
    <scope>NUCLEOTIDE SEQUENCE [LARGE SCALE GENOMIC DNA]</scope>
    <source>
        <strain evidence="1 2">NCTC10786</strain>
    </source>
</reference>
<evidence type="ECO:0000313" key="2">
    <source>
        <dbReference type="Proteomes" id="UP000251584"/>
    </source>
</evidence>
<name>A0A2X2YFK4_CITKO</name>
<evidence type="ECO:0000313" key="1">
    <source>
        <dbReference type="EMBL" id="SQB37350.1"/>
    </source>
</evidence>